<reference evidence="1 2" key="1">
    <citation type="submission" date="2021-06" db="EMBL/GenBank/DDBJ databases">
        <authorList>
            <person name="Kallberg Y."/>
            <person name="Tangrot J."/>
            <person name="Rosling A."/>
        </authorList>
    </citation>
    <scope>NUCLEOTIDE SEQUENCE [LARGE SCALE GENOMIC DNA]</scope>
    <source>
        <strain evidence="1 2">120-4 pot B 10/14</strain>
    </source>
</reference>
<dbReference type="EMBL" id="CAJVQB010118368">
    <property type="protein sequence ID" value="CAG8852978.1"/>
    <property type="molecule type" value="Genomic_DNA"/>
</dbReference>
<name>A0ABN7XCI8_GIGMA</name>
<organism evidence="1 2">
    <name type="scientific">Gigaspora margarita</name>
    <dbReference type="NCBI Taxonomy" id="4874"/>
    <lineage>
        <taxon>Eukaryota</taxon>
        <taxon>Fungi</taxon>
        <taxon>Fungi incertae sedis</taxon>
        <taxon>Mucoromycota</taxon>
        <taxon>Glomeromycotina</taxon>
        <taxon>Glomeromycetes</taxon>
        <taxon>Diversisporales</taxon>
        <taxon>Gigasporaceae</taxon>
        <taxon>Gigaspora</taxon>
    </lineage>
</organism>
<gene>
    <name evidence="1" type="ORF">GMARGA_LOCUS41799</name>
</gene>
<proteinExistence type="predicted"/>
<protein>
    <submittedName>
        <fullName evidence="1">20159_t:CDS:1</fullName>
    </submittedName>
</protein>
<comment type="caution">
    <text evidence="1">The sequence shown here is derived from an EMBL/GenBank/DDBJ whole genome shotgun (WGS) entry which is preliminary data.</text>
</comment>
<keyword evidence="2" id="KW-1185">Reference proteome</keyword>
<sequence>TLAGALFAKQVTNLFKRLNSVGLVKELTKLSIQNGSMYAGLTRDIRVTNPLDNHDKV</sequence>
<evidence type="ECO:0000313" key="2">
    <source>
        <dbReference type="Proteomes" id="UP000789901"/>
    </source>
</evidence>
<accession>A0ABN7XCI8</accession>
<feature type="non-terminal residue" evidence="1">
    <location>
        <position position="1"/>
    </location>
</feature>
<dbReference type="Proteomes" id="UP000789901">
    <property type="component" value="Unassembled WGS sequence"/>
</dbReference>
<evidence type="ECO:0000313" key="1">
    <source>
        <dbReference type="EMBL" id="CAG8852978.1"/>
    </source>
</evidence>